<dbReference type="AlphaFoldDB" id="A0A090AHV9"/>
<evidence type="ECO:0000256" key="9">
    <source>
        <dbReference type="ARBA" id="ARBA00022842"/>
    </source>
</evidence>
<dbReference type="Pfam" id="PF02367">
    <property type="entry name" value="TsaE"/>
    <property type="match status" value="1"/>
</dbReference>
<sequence length="161" mass="18034">MNHYIISNAAMMEAFGSQLVPACQTRTILHLQGELGAGKTTLVRGFLRALGHTGAVKSPTYTLVEPYQISGKKIYHFDFYRLTDPEELEYMGIRDYLTEEMLALIEWPEKGGGLTPAADLQIQLFYHNQTERLLKLQALTAIGQTVVTHISNRVEFSTQSG</sequence>
<dbReference type="STRING" id="40754.THII_3661"/>
<evidence type="ECO:0000313" key="12">
    <source>
        <dbReference type="Proteomes" id="UP000031623"/>
    </source>
</evidence>
<evidence type="ECO:0000256" key="8">
    <source>
        <dbReference type="ARBA" id="ARBA00022840"/>
    </source>
</evidence>
<dbReference type="GO" id="GO:0005737">
    <property type="term" value="C:cytoplasm"/>
    <property type="evidence" value="ECO:0007669"/>
    <property type="project" value="UniProtKB-SubCell"/>
</dbReference>
<dbReference type="GO" id="GO:0005524">
    <property type="term" value="F:ATP binding"/>
    <property type="evidence" value="ECO:0007669"/>
    <property type="project" value="UniProtKB-KW"/>
</dbReference>
<evidence type="ECO:0000256" key="6">
    <source>
        <dbReference type="ARBA" id="ARBA00022723"/>
    </source>
</evidence>
<name>A0A090AHV9_9GAMM</name>
<keyword evidence="9" id="KW-0460">Magnesium</keyword>
<proteinExistence type="inferred from homology"/>
<dbReference type="PANTHER" id="PTHR33540:SF2">
    <property type="entry name" value="TRNA THREONYLCARBAMOYLADENOSINE BIOSYNTHESIS PROTEIN TSAE"/>
    <property type="match status" value="1"/>
</dbReference>
<evidence type="ECO:0000313" key="11">
    <source>
        <dbReference type="EMBL" id="BAP57958.1"/>
    </source>
</evidence>
<dbReference type="GO" id="GO:0002949">
    <property type="term" value="P:tRNA threonylcarbamoyladenosine modification"/>
    <property type="evidence" value="ECO:0007669"/>
    <property type="project" value="InterPro"/>
</dbReference>
<evidence type="ECO:0000256" key="5">
    <source>
        <dbReference type="ARBA" id="ARBA00022694"/>
    </source>
</evidence>
<dbReference type="OrthoDB" id="9800307at2"/>
<evidence type="ECO:0000256" key="3">
    <source>
        <dbReference type="ARBA" id="ARBA00019010"/>
    </source>
</evidence>
<evidence type="ECO:0000256" key="10">
    <source>
        <dbReference type="ARBA" id="ARBA00032441"/>
    </source>
</evidence>
<dbReference type="InterPro" id="IPR027417">
    <property type="entry name" value="P-loop_NTPase"/>
</dbReference>
<organism evidence="11 12">
    <name type="scientific">Thioploca ingrica</name>
    <dbReference type="NCBI Taxonomy" id="40754"/>
    <lineage>
        <taxon>Bacteria</taxon>
        <taxon>Pseudomonadati</taxon>
        <taxon>Pseudomonadota</taxon>
        <taxon>Gammaproteobacteria</taxon>
        <taxon>Thiotrichales</taxon>
        <taxon>Thiotrichaceae</taxon>
        <taxon>Thioploca</taxon>
    </lineage>
</organism>
<accession>A0A090AHV9</accession>
<dbReference type="PANTHER" id="PTHR33540">
    <property type="entry name" value="TRNA THREONYLCARBAMOYLADENOSINE BIOSYNTHESIS PROTEIN TSAE"/>
    <property type="match status" value="1"/>
</dbReference>
<dbReference type="Proteomes" id="UP000031623">
    <property type="component" value="Chromosome"/>
</dbReference>
<comment type="subcellular location">
    <subcellularLocation>
        <location evidence="1">Cytoplasm</location>
    </subcellularLocation>
</comment>
<keyword evidence="12" id="KW-1185">Reference proteome</keyword>
<keyword evidence="8" id="KW-0067">ATP-binding</keyword>
<keyword evidence="4" id="KW-0963">Cytoplasm</keyword>
<reference evidence="11" key="1">
    <citation type="journal article" date="2014" name="ISME J.">
        <title>Ecophysiology of Thioploca ingrica as revealed by the complete genome sequence supplemented with proteomic evidence.</title>
        <authorList>
            <person name="Kojima H."/>
            <person name="Ogura Y."/>
            <person name="Yamamoto N."/>
            <person name="Togashi T."/>
            <person name="Mori H."/>
            <person name="Watanabe T."/>
            <person name="Nemoto F."/>
            <person name="Kurokawa K."/>
            <person name="Hayashi T."/>
            <person name="Fukui M."/>
        </authorList>
    </citation>
    <scope>NUCLEOTIDE SEQUENCE [LARGE SCALE GENOMIC DNA]</scope>
</reference>
<evidence type="ECO:0000256" key="2">
    <source>
        <dbReference type="ARBA" id="ARBA00007599"/>
    </source>
</evidence>
<protein>
    <recommendedName>
        <fullName evidence="3">tRNA threonylcarbamoyladenosine biosynthesis protein TsaE</fullName>
    </recommendedName>
    <alternativeName>
        <fullName evidence="10">t(6)A37 threonylcarbamoyladenosine biosynthesis protein TsaE</fullName>
    </alternativeName>
</protein>
<comment type="similarity">
    <text evidence="2">Belongs to the TsaE family.</text>
</comment>
<gene>
    <name evidence="11" type="ORF">THII_3661</name>
</gene>
<evidence type="ECO:0000256" key="1">
    <source>
        <dbReference type="ARBA" id="ARBA00004496"/>
    </source>
</evidence>
<dbReference type="GO" id="GO:0046872">
    <property type="term" value="F:metal ion binding"/>
    <property type="evidence" value="ECO:0007669"/>
    <property type="project" value="UniProtKB-KW"/>
</dbReference>
<dbReference type="HOGENOM" id="CLU_087829_2_2_6"/>
<keyword evidence="7" id="KW-0547">Nucleotide-binding</keyword>
<dbReference type="SUPFAM" id="SSF52540">
    <property type="entry name" value="P-loop containing nucleoside triphosphate hydrolases"/>
    <property type="match status" value="1"/>
</dbReference>
<evidence type="ECO:0000256" key="7">
    <source>
        <dbReference type="ARBA" id="ARBA00022741"/>
    </source>
</evidence>
<evidence type="ECO:0000256" key="4">
    <source>
        <dbReference type="ARBA" id="ARBA00022490"/>
    </source>
</evidence>
<dbReference type="InterPro" id="IPR003442">
    <property type="entry name" value="T6A_TsaE"/>
</dbReference>
<keyword evidence="5" id="KW-0819">tRNA processing</keyword>
<dbReference type="Gene3D" id="3.40.50.300">
    <property type="entry name" value="P-loop containing nucleotide triphosphate hydrolases"/>
    <property type="match status" value="1"/>
</dbReference>
<dbReference type="NCBIfam" id="TIGR00150">
    <property type="entry name" value="T6A_YjeE"/>
    <property type="match status" value="1"/>
</dbReference>
<dbReference type="EMBL" id="AP014633">
    <property type="protein sequence ID" value="BAP57958.1"/>
    <property type="molecule type" value="Genomic_DNA"/>
</dbReference>
<keyword evidence="6" id="KW-0479">Metal-binding</keyword>
<dbReference type="KEGG" id="tig:THII_3661"/>